<evidence type="ECO:0000313" key="8">
    <source>
        <dbReference type="Proteomes" id="UP000019184"/>
    </source>
</evidence>
<dbReference type="Gene3D" id="1.10.10.10">
    <property type="entry name" value="Winged helix-like DNA-binding domain superfamily/Winged helix DNA-binding domain"/>
    <property type="match status" value="1"/>
</dbReference>
<keyword evidence="2" id="KW-0238">DNA-binding</keyword>
<dbReference type="Pfam" id="PF00196">
    <property type="entry name" value="GerE"/>
    <property type="match status" value="1"/>
</dbReference>
<protein>
    <submittedName>
        <fullName evidence="7">Two component transcriptional regulator, LuxR family</fullName>
    </submittedName>
</protein>
<keyword evidence="3" id="KW-0804">Transcription</keyword>
<dbReference type="GO" id="GO:0003677">
    <property type="term" value="F:DNA binding"/>
    <property type="evidence" value="ECO:0007669"/>
    <property type="project" value="UniProtKB-KW"/>
</dbReference>
<evidence type="ECO:0000256" key="4">
    <source>
        <dbReference type="PROSITE-ProRule" id="PRU00169"/>
    </source>
</evidence>
<dbReference type="Pfam" id="PF00072">
    <property type="entry name" value="Response_reg"/>
    <property type="match status" value="1"/>
</dbReference>
<feature type="domain" description="Response regulatory" evidence="6">
    <location>
        <begin position="6"/>
        <end position="120"/>
    </location>
</feature>
<keyword evidence="1" id="KW-0805">Transcription regulation</keyword>
<sequence length="205" mass="22433">MSTTPLIHVVDDDDSLRTALLRLLGAAGFEVRGYASTGDFLLYPLPDRPGCLLLDVRMPGPSGLELQAALQRQGVALPVIFLTGYADVADSVRAMKAGAVDFLAKPVERAALFDAIQRALACDAVQRTARQEAEQLRARFASLTLRERAVFDRVITGKINKQIAEELGIAERTVKMQRAQFMVKLGVNSVAELGRLAERLRRLSD</sequence>
<dbReference type="AlphaFoldDB" id="A0A7U7J666"/>
<dbReference type="InterPro" id="IPR016032">
    <property type="entry name" value="Sig_transdc_resp-reg_C-effctor"/>
</dbReference>
<evidence type="ECO:0000256" key="2">
    <source>
        <dbReference type="ARBA" id="ARBA00023125"/>
    </source>
</evidence>
<dbReference type="OrthoDB" id="9802426at2"/>
<accession>A0A7U7J666</accession>
<dbReference type="PRINTS" id="PR00038">
    <property type="entry name" value="HTHLUXR"/>
</dbReference>
<feature type="modified residue" description="4-aspartylphosphate" evidence="4">
    <location>
        <position position="55"/>
    </location>
</feature>
<dbReference type="SMART" id="SM00448">
    <property type="entry name" value="REC"/>
    <property type="match status" value="1"/>
</dbReference>
<proteinExistence type="predicted"/>
<dbReference type="InterPro" id="IPR036388">
    <property type="entry name" value="WH-like_DNA-bd_sf"/>
</dbReference>
<dbReference type="Gene3D" id="3.40.50.2300">
    <property type="match status" value="1"/>
</dbReference>
<keyword evidence="8" id="KW-1185">Reference proteome</keyword>
<dbReference type="RefSeq" id="WP_034436164.1">
    <property type="nucleotide sequence ID" value="NZ_CBTK010000297.1"/>
</dbReference>
<evidence type="ECO:0000313" key="7">
    <source>
        <dbReference type="EMBL" id="CDH47297.1"/>
    </source>
</evidence>
<dbReference type="InterPro" id="IPR011006">
    <property type="entry name" value="CheY-like_superfamily"/>
</dbReference>
<dbReference type="PROSITE" id="PS50043">
    <property type="entry name" value="HTH_LUXR_2"/>
    <property type="match status" value="1"/>
</dbReference>
<organism evidence="7 8">
    <name type="scientific">Candidatus Contendobacter odensis Run_B_J11</name>
    <dbReference type="NCBI Taxonomy" id="1400861"/>
    <lineage>
        <taxon>Bacteria</taxon>
        <taxon>Pseudomonadati</taxon>
        <taxon>Pseudomonadota</taxon>
        <taxon>Gammaproteobacteria</taxon>
        <taxon>Candidatus Competibacteraceae</taxon>
        <taxon>Candidatus Contendibacter</taxon>
    </lineage>
</organism>
<keyword evidence="4" id="KW-0597">Phosphoprotein</keyword>
<dbReference type="EMBL" id="CBTK010000297">
    <property type="protein sequence ID" value="CDH47297.1"/>
    <property type="molecule type" value="Genomic_DNA"/>
</dbReference>
<gene>
    <name evidence="7" type="ORF">BN874_790008</name>
</gene>
<dbReference type="PROSITE" id="PS50110">
    <property type="entry name" value="RESPONSE_REGULATORY"/>
    <property type="match status" value="1"/>
</dbReference>
<comment type="caution">
    <text evidence="7">The sequence shown here is derived from an EMBL/GenBank/DDBJ whole genome shotgun (WGS) entry which is preliminary data.</text>
</comment>
<name>A0A7U7J666_9GAMM</name>
<dbReference type="GO" id="GO:0000160">
    <property type="term" value="P:phosphorelay signal transduction system"/>
    <property type="evidence" value="ECO:0007669"/>
    <property type="project" value="InterPro"/>
</dbReference>
<dbReference type="CDD" id="cd06170">
    <property type="entry name" value="LuxR_C_like"/>
    <property type="match status" value="1"/>
</dbReference>
<feature type="domain" description="HTH luxR-type" evidence="5">
    <location>
        <begin position="136"/>
        <end position="201"/>
    </location>
</feature>
<dbReference type="CDD" id="cd17537">
    <property type="entry name" value="REC_FixJ"/>
    <property type="match status" value="1"/>
</dbReference>
<dbReference type="SMART" id="SM00421">
    <property type="entry name" value="HTH_LUXR"/>
    <property type="match status" value="1"/>
</dbReference>
<dbReference type="Proteomes" id="UP000019184">
    <property type="component" value="Unassembled WGS sequence"/>
</dbReference>
<dbReference type="SUPFAM" id="SSF46894">
    <property type="entry name" value="C-terminal effector domain of the bipartite response regulators"/>
    <property type="match status" value="1"/>
</dbReference>
<dbReference type="SUPFAM" id="SSF52172">
    <property type="entry name" value="CheY-like"/>
    <property type="match status" value="1"/>
</dbReference>
<dbReference type="GO" id="GO:0006355">
    <property type="term" value="P:regulation of DNA-templated transcription"/>
    <property type="evidence" value="ECO:0007669"/>
    <property type="project" value="InterPro"/>
</dbReference>
<dbReference type="PANTHER" id="PTHR44688">
    <property type="entry name" value="DNA-BINDING TRANSCRIPTIONAL ACTIVATOR DEVR_DOSR"/>
    <property type="match status" value="1"/>
</dbReference>
<dbReference type="InterPro" id="IPR000792">
    <property type="entry name" value="Tscrpt_reg_LuxR_C"/>
</dbReference>
<dbReference type="InterPro" id="IPR001789">
    <property type="entry name" value="Sig_transdc_resp-reg_receiver"/>
</dbReference>
<evidence type="ECO:0000259" key="5">
    <source>
        <dbReference type="PROSITE" id="PS50043"/>
    </source>
</evidence>
<evidence type="ECO:0000256" key="1">
    <source>
        <dbReference type="ARBA" id="ARBA00023015"/>
    </source>
</evidence>
<evidence type="ECO:0000256" key="3">
    <source>
        <dbReference type="ARBA" id="ARBA00023163"/>
    </source>
</evidence>
<reference evidence="7 8" key="1">
    <citation type="journal article" date="2014" name="ISME J.">
        <title>Candidatus Competibacter-lineage genomes retrieved from metagenomes reveal functional metabolic diversity.</title>
        <authorList>
            <person name="McIlroy S.J."/>
            <person name="Albertsen M."/>
            <person name="Andresen E.K."/>
            <person name="Saunders A.M."/>
            <person name="Kristiansen R."/>
            <person name="Stokholm-Bjerregaard M."/>
            <person name="Nielsen K.L."/>
            <person name="Nielsen P.H."/>
        </authorList>
    </citation>
    <scope>NUCLEOTIDE SEQUENCE [LARGE SCALE GENOMIC DNA]</scope>
    <source>
        <strain evidence="7 8">Run_B_J11</strain>
    </source>
</reference>
<evidence type="ECO:0000259" key="6">
    <source>
        <dbReference type="PROSITE" id="PS50110"/>
    </source>
</evidence>
<dbReference type="PANTHER" id="PTHR44688:SF16">
    <property type="entry name" value="DNA-BINDING TRANSCRIPTIONAL ACTIVATOR DEVR_DOSR"/>
    <property type="match status" value="1"/>
</dbReference>